<evidence type="ECO:0000256" key="1">
    <source>
        <dbReference type="SAM" id="MobiDB-lite"/>
    </source>
</evidence>
<feature type="region of interest" description="Disordered" evidence="1">
    <location>
        <begin position="1"/>
        <end position="64"/>
    </location>
</feature>
<organism evidence="2 3">
    <name type="scientific">Rubus argutus</name>
    <name type="common">Southern blackberry</name>
    <dbReference type="NCBI Taxonomy" id="59490"/>
    <lineage>
        <taxon>Eukaryota</taxon>
        <taxon>Viridiplantae</taxon>
        <taxon>Streptophyta</taxon>
        <taxon>Embryophyta</taxon>
        <taxon>Tracheophyta</taxon>
        <taxon>Spermatophyta</taxon>
        <taxon>Magnoliopsida</taxon>
        <taxon>eudicotyledons</taxon>
        <taxon>Gunneridae</taxon>
        <taxon>Pentapetalae</taxon>
        <taxon>rosids</taxon>
        <taxon>fabids</taxon>
        <taxon>Rosales</taxon>
        <taxon>Rosaceae</taxon>
        <taxon>Rosoideae</taxon>
        <taxon>Rosoideae incertae sedis</taxon>
        <taxon>Rubus</taxon>
    </lineage>
</organism>
<dbReference type="Proteomes" id="UP001457282">
    <property type="component" value="Unassembled WGS sequence"/>
</dbReference>
<protein>
    <submittedName>
        <fullName evidence="2">Uncharacterized protein</fullName>
    </submittedName>
</protein>
<proteinExistence type="predicted"/>
<dbReference type="EMBL" id="JBEDUW010000007">
    <property type="protein sequence ID" value="KAK9911573.1"/>
    <property type="molecule type" value="Genomic_DNA"/>
</dbReference>
<keyword evidence="3" id="KW-1185">Reference proteome</keyword>
<feature type="compositionally biased region" description="Polar residues" evidence="1">
    <location>
        <begin position="1"/>
        <end position="11"/>
    </location>
</feature>
<comment type="caution">
    <text evidence="2">The sequence shown here is derived from an EMBL/GenBank/DDBJ whole genome shotgun (WGS) entry which is preliminary data.</text>
</comment>
<feature type="compositionally biased region" description="Basic residues" evidence="1">
    <location>
        <begin position="20"/>
        <end position="30"/>
    </location>
</feature>
<name>A0AAW1VXH3_RUBAR</name>
<reference evidence="2 3" key="1">
    <citation type="journal article" date="2023" name="G3 (Bethesda)">
        <title>A chromosome-length genome assembly and annotation of blackberry (Rubus argutus, cv. 'Hillquist').</title>
        <authorList>
            <person name="Bruna T."/>
            <person name="Aryal R."/>
            <person name="Dudchenko O."/>
            <person name="Sargent D.J."/>
            <person name="Mead D."/>
            <person name="Buti M."/>
            <person name="Cavallini A."/>
            <person name="Hytonen T."/>
            <person name="Andres J."/>
            <person name="Pham M."/>
            <person name="Weisz D."/>
            <person name="Mascagni F."/>
            <person name="Usai G."/>
            <person name="Natali L."/>
            <person name="Bassil N."/>
            <person name="Fernandez G.E."/>
            <person name="Lomsadze A."/>
            <person name="Armour M."/>
            <person name="Olukolu B."/>
            <person name="Poorten T."/>
            <person name="Britton C."/>
            <person name="Davik J."/>
            <person name="Ashrafi H."/>
            <person name="Aiden E.L."/>
            <person name="Borodovsky M."/>
            <person name="Worthington M."/>
        </authorList>
    </citation>
    <scope>NUCLEOTIDE SEQUENCE [LARGE SCALE GENOMIC DNA]</scope>
    <source>
        <strain evidence="2">PI 553951</strain>
    </source>
</reference>
<gene>
    <name evidence="2" type="ORF">M0R45_035470</name>
</gene>
<evidence type="ECO:0000313" key="2">
    <source>
        <dbReference type="EMBL" id="KAK9911573.1"/>
    </source>
</evidence>
<evidence type="ECO:0000313" key="3">
    <source>
        <dbReference type="Proteomes" id="UP001457282"/>
    </source>
</evidence>
<accession>A0AAW1VXH3</accession>
<dbReference type="AlphaFoldDB" id="A0AAW1VXH3"/>
<feature type="compositionally biased region" description="Low complexity" evidence="1">
    <location>
        <begin position="31"/>
        <end position="58"/>
    </location>
</feature>
<sequence length="90" mass="9845">MKGESNLVSFSSHKEGEKRVVRKKERKRATATKATNGISEGESAPEPSPETTSVTPLESEAREKPLLLRGTISLSFALKELVRIKAALRP</sequence>